<keyword evidence="2" id="KW-1185">Reference proteome</keyword>
<protein>
    <submittedName>
        <fullName evidence="1">Uncharacterized protein</fullName>
    </submittedName>
</protein>
<reference evidence="1 2" key="1">
    <citation type="journal article" date="2019" name="Genome Biol. Evol.">
        <title>Insights into the evolution of the New World diploid cottons (Gossypium, subgenus Houzingenia) based on genome sequencing.</title>
        <authorList>
            <person name="Grover C.E."/>
            <person name="Arick M.A. 2nd"/>
            <person name="Thrash A."/>
            <person name="Conover J.L."/>
            <person name="Sanders W.S."/>
            <person name="Peterson D.G."/>
            <person name="Frelichowski J.E."/>
            <person name="Scheffler J.A."/>
            <person name="Scheffler B.E."/>
            <person name="Wendel J.F."/>
        </authorList>
    </citation>
    <scope>NUCLEOTIDE SEQUENCE [LARGE SCALE GENOMIC DNA]</scope>
    <source>
        <strain evidence="1">5</strain>
        <tissue evidence="1">Leaf</tissue>
    </source>
</reference>
<sequence length="21" mass="2479">MIDICHCSHLPYTSWLCSQKL</sequence>
<evidence type="ECO:0000313" key="1">
    <source>
        <dbReference type="EMBL" id="MBA0753258.1"/>
    </source>
</evidence>
<name>A0A7J9CY36_GOSGO</name>
<dbReference type="Proteomes" id="UP000593579">
    <property type="component" value="Unassembled WGS sequence"/>
</dbReference>
<organism evidence="1 2">
    <name type="scientific">Gossypium gossypioides</name>
    <name type="common">Mexican cotton</name>
    <name type="synonym">Selera gossypioides</name>
    <dbReference type="NCBI Taxonomy" id="34282"/>
    <lineage>
        <taxon>Eukaryota</taxon>
        <taxon>Viridiplantae</taxon>
        <taxon>Streptophyta</taxon>
        <taxon>Embryophyta</taxon>
        <taxon>Tracheophyta</taxon>
        <taxon>Spermatophyta</taxon>
        <taxon>Magnoliopsida</taxon>
        <taxon>eudicotyledons</taxon>
        <taxon>Gunneridae</taxon>
        <taxon>Pentapetalae</taxon>
        <taxon>rosids</taxon>
        <taxon>malvids</taxon>
        <taxon>Malvales</taxon>
        <taxon>Malvaceae</taxon>
        <taxon>Malvoideae</taxon>
        <taxon>Gossypium</taxon>
    </lineage>
</organism>
<dbReference type="EMBL" id="JABEZY010216643">
    <property type="protein sequence ID" value="MBA0753258.1"/>
    <property type="molecule type" value="Genomic_DNA"/>
</dbReference>
<gene>
    <name evidence="1" type="ORF">Gogos_000076</name>
</gene>
<proteinExistence type="predicted"/>
<accession>A0A7J9CY36</accession>
<evidence type="ECO:0000313" key="2">
    <source>
        <dbReference type="Proteomes" id="UP000593579"/>
    </source>
</evidence>
<dbReference type="AlphaFoldDB" id="A0A7J9CY36"/>
<comment type="caution">
    <text evidence="1">The sequence shown here is derived from an EMBL/GenBank/DDBJ whole genome shotgun (WGS) entry which is preliminary data.</text>
</comment>